<proteinExistence type="predicted"/>
<keyword evidence="1" id="KW-1133">Transmembrane helix</keyword>
<dbReference type="InterPro" id="IPR045466">
    <property type="entry name" value="DUF6498"/>
</dbReference>
<gene>
    <name evidence="2" type="ORF">A2397_05585</name>
</gene>
<comment type="caution">
    <text evidence="2">The sequence shown here is derived from an EMBL/GenBank/DDBJ whole genome shotgun (WGS) entry which is preliminary data.</text>
</comment>
<evidence type="ECO:0000313" key="2">
    <source>
        <dbReference type="EMBL" id="OGD08257.1"/>
    </source>
</evidence>
<dbReference type="Pfam" id="PF20108">
    <property type="entry name" value="DUF6498"/>
    <property type="match status" value="1"/>
</dbReference>
<dbReference type="Proteomes" id="UP000176424">
    <property type="component" value="Unassembled WGS sequence"/>
</dbReference>
<name>A0A1F4ZS17_9BACT</name>
<dbReference type="AlphaFoldDB" id="A0A1F4ZS17"/>
<sequence length="205" mass="23441">MFADLSFRLLLVSNLIAIASAVIFRWSMADLMFLYWGQSVIIGFFQFLKILDLENFSTEGFKINGQPTEPTHSTKVFTAYFFLLHYGFFHLVYLFFILIKPPDLLGAVPLQIVFLFNHTYSYILNRDRDKLVRKNIGTVMFAPYVRIIPMHLVIGMAQNFTSIIPITLFQVLKTLADLIGHRIDRSLSSPSSTSVQTPQTPAHLS</sequence>
<accession>A0A1F4ZS17</accession>
<keyword evidence="1" id="KW-0812">Transmembrane</keyword>
<feature type="transmembrane region" description="Helical" evidence="1">
    <location>
        <begin position="7"/>
        <end position="27"/>
    </location>
</feature>
<dbReference type="EMBL" id="MEXR01000061">
    <property type="protein sequence ID" value="OGD08257.1"/>
    <property type="molecule type" value="Genomic_DNA"/>
</dbReference>
<feature type="transmembrane region" description="Helical" evidence="1">
    <location>
        <begin position="33"/>
        <end position="51"/>
    </location>
</feature>
<evidence type="ECO:0000256" key="1">
    <source>
        <dbReference type="SAM" id="Phobius"/>
    </source>
</evidence>
<feature type="transmembrane region" description="Helical" evidence="1">
    <location>
        <begin position="104"/>
        <end position="124"/>
    </location>
</feature>
<reference evidence="2 3" key="1">
    <citation type="journal article" date="2016" name="Nat. Commun.">
        <title>Thousands of microbial genomes shed light on interconnected biogeochemical processes in an aquifer system.</title>
        <authorList>
            <person name="Anantharaman K."/>
            <person name="Brown C.T."/>
            <person name="Hug L.A."/>
            <person name="Sharon I."/>
            <person name="Castelle C.J."/>
            <person name="Probst A.J."/>
            <person name="Thomas B.C."/>
            <person name="Singh A."/>
            <person name="Wilkins M.J."/>
            <person name="Karaoz U."/>
            <person name="Brodie E.L."/>
            <person name="Williams K.H."/>
            <person name="Hubbard S.S."/>
            <person name="Banfield J.F."/>
        </authorList>
    </citation>
    <scope>NUCLEOTIDE SEQUENCE [LARGE SCALE GENOMIC DNA]</scope>
</reference>
<evidence type="ECO:0000313" key="3">
    <source>
        <dbReference type="Proteomes" id="UP000176424"/>
    </source>
</evidence>
<keyword evidence="1" id="KW-0472">Membrane</keyword>
<organism evidence="2 3">
    <name type="scientific">Candidatus Amesbacteria bacterium RIFOXYB1_FULL_44_23</name>
    <dbReference type="NCBI Taxonomy" id="1797263"/>
    <lineage>
        <taxon>Bacteria</taxon>
        <taxon>Candidatus Amesiibacteriota</taxon>
    </lineage>
</organism>
<protein>
    <submittedName>
        <fullName evidence="2">Uncharacterized protein</fullName>
    </submittedName>
</protein>
<feature type="transmembrane region" description="Helical" evidence="1">
    <location>
        <begin position="77"/>
        <end position="98"/>
    </location>
</feature>